<dbReference type="Proteomes" id="UP000078543">
    <property type="component" value="Unassembled WGS sequence"/>
</dbReference>
<evidence type="ECO:0000256" key="1">
    <source>
        <dbReference type="ARBA" id="ARBA00022553"/>
    </source>
</evidence>
<sequence>MHILLADDHAMVRDGLVPFLERVGPDVTVIEAASLDEALTRGVGCSDLALAILDLYMPGMDRLAGLDRFKAAFPSVPVLILSGSTKPDDAFAAIEAGAAGYIPKTMRGETIIGVLRLVLSGEKYVPPFLFEHRDMVRGTAEQAEPSLPPGSPIALLTPRERDILNQIVDGAPNKVIARALDLQEVTVKAHLRNMFRKLGVANRTEAARIALMAGISGNKASSGRPV</sequence>
<dbReference type="STRING" id="1437059.A6A05_06360"/>
<feature type="domain" description="Response regulatory" evidence="5">
    <location>
        <begin position="2"/>
        <end position="119"/>
    </location>
</feature>
<dbReference type="PROSITE" id="PS50110">
    <property type="entry name" value="RESPONSE_REGULATORY"/>
    <property type="match status" value="1"/>
</dbReference>
<dbReference type="InterPro" id="IPR001789">
    <property type="entry name" value="Sig_transdc_resp-reg_receiver"/>
</dbReference>
<evidence type="ECO:0000256" key="2">
    <source>
        <dbReference type="ARBA" id="ARBA00023125"/>
    </source>
</evidence>
<dbReference type="InterPro" id="IPR011006">
    <property type="entry name" value="CheY-like_superfamily"/>
</dbReference>
<dbReference type="GO" id="GO:0000160">
    <property type="term" value="P:phosphorelay signal transduction system"/>
    <property type="evidence" value="ECO:0007669"/>
    <property type="project" value="InterPro"/>
</dbReference>
<dbReference type="SUPFAM" id="SSF52172">
    <property type="entry name" value="CheY-like"/>
    <property type="match status" value="1"/>
</dbReference>
<evidence type="ECO:0008006" key="8">
    <source>
        <dbReference type="Google" id="ProtNLM"/>
    </source>
</evidence>
<dbReference type="SMART" id="SM00448">
    <property type="entry name" value="REC"/>
    <property type="match status" value="1"/>
</dbReference>
<dbReference type="EMBL" id="LWQU01000032">
    <property type="protein sequence ID" value="OAN64501.1"/>
    <property type="molecule type" value="Genomic_DNA"/>
</dbReference>
<feature type="domain" description="HTH luxR-type" evidence="4">
    <location>
        <begin position="149"/>
        <end position="214"/>
    </location>
</feature>
<dbReference type="CDD" id="cd17535">
    <property type="entry name" value="REC_NarL-like"/>
    <property type="match status" value="1"/>
</dbReference>
<keyword evidence="7" id="KW-1185">Reference proteome</keyword>
<proteinExistence type="predicted"/>
<dbReference type="RefSeq" id="WP_068496960.1">
    <property type="nucleotide sequence ID" value="NZ_LWQU01000032.1"/>
</dbReference>
<dbReference type="PRINTS" id="PR00038">
    <property type="entry name" value="HTHLUXR"/>
</dbReference>
<gene>
    <name evidence="6" type="ORF">A6A05_06360</name>
</gene>
<evidence type="ECO:0000256" key="3">
    <source>
        <dbReference type="PROSITE-ProRule" id="PRU00169"/>
    </source>
</evidence>
<dbReference type="CDD" id="cd06170">
    <property type="entry name" value="LuxR_C_like"/>
    <property type="match status" value="1"/>
</dbReference>
<dbReference type="PROSITE" id="PS50043">
    <property type="entry name" value="HTH_LUXR_2"/>
    <property type="match status" value="1"/>
</dbReference>
<dbReference type="InterPro" id="IPR000792">
    <property type="entry name" value="Tscrpt_reg_LuxR_C"/>
</dbReference>
<organism evidence="6 7">
    <name type="scientific">Magnetospirillum moscoviense</name>
    <dbReference type="NCBI Taxonomy" id="1437059"/>
    <lineage>
        <taxon>Bacteria</taxon>
        <taxon>Pseudomonadati</taxon>
        <taxon>Pseudomonadota</taxon>
        <taxon>Alphaproteobacteria</taxon>
        <taxon>Rhodospirillales</taxon>
        <taxon>Rhodospirillaceae</taxon>
        <taxon>Magnetospirillum</taxon>
    </lineage>
</organism>
<keyword evidence="2" id="KW-0238">DNA-binding</keyword>
<dbReference type="Gene3D" id="3.40.50.2300">
    <property type="match status" value="1"/>
</dbReference>
<dbReference type="SUPFAM" id="SSF46894">
    <property type="entry name" value="C-terminal effector domain of the bipartite response regulators"/>
    <property type="match status" value="1"/>
</dbReference>
<dbReference type="InterPro" id="IPR058245">
    <property type="entry name" value="NreC/VraR/RcsB-like_REC"/>
</dbReference>
<evidence type="ECO:0000313" key="6">
    <source>
        <dbReference type="EMBL" id="OAN64501.1"/>
    </source>
</evidence>
<accession>A0A178MZ33</accession>
<keyword evidence="1 3" id="KW-0597">Phosphoprotein</keyword>
<protein>
    <recommendedName>
        <fullName evidence="8">DNA-binding response regulator</fullName>
    </recommendedName>
</protein>
<feature type="modified residue" description="4-aspartylphosphate" evidence="3">
    <location>
        <position position="54"/>
    </location>
</feature>
<dbReference type="AlphaFoldDB" id="A0A178MZ33"/>
<evidence type="ECO:0000259" key="5">
    <source>
        <dbReference type="PROSITE" id="PS50110"/>
    </source>
</evidence>
<dbReference type="InterPro" id="IPR016032">
    <property type="entry name" value="Sig_transdc_resp-reg_C-effctor"/>
</dbReference>
<dbReference type="GO" id="GO:0006355">
    <property type="term" value="P:regulation of DNA-templated transcription"/>
    <property type="evidence" value="ECO:0007669"/>
    <property type="project" value="InterPro"/>
</dbReference>
<dbReference type="Pfam" id="PF00072">
    <property type="entry name" value="Response_reg"/>
    <property type="match status" value="1"/>
</dbReference>
<comment type="caution">
    <text evidence="6">The sequence shown here is derived from an EMBL/GenBank/DDBJ whole genome shotgun (WGS) entry which is preliminary data.</text>
</comment>
<dbReference type="Pfam" id="PF00196">
    <property type="entry name" value="GerE"/>
    <property type="match status" value="1"/>
</dbReference>
<dbReference type="PANTHER" id="PTHR45566:SF2">
    <property type="entry name" value="NARL SUBFAMILY"/>
    <property type="match status" value="1"/>
</dbReference>
<dbReference type="GO" id="GO:0003677">
    <property type="term" value="F:DNA binding"/>
    <property type="evidence" value="ECO:0007669"/>
    <property type="project" value="UniProtKB-KW"/>
</dbReference>
<dbReference type="OrthoDB" id="9805444at2"/>
<dbReference type="SMART" id="SM00421">
    <property type="entry name" value="HTH_LUXR"/>
    <property type="match status" value="1"/>
</dbReference>
<evidence type="ECO:0000259" key="4">
    <source>
        <dbReference type="PROSITE" id="PS50043"/>
    </source>
</evidence>
<name>A0A178MZ33_9PROT</name>
<dbReference type="PANTHER" id="PTHR45566">
    <property type="entry name" value="HTH-TYPE TRANSCRIPTIONAL REGULATOR YHJB-RELATED"/>
    <property type="match status" value="1"/>
</dbReference>
<dbReference type="InterPro" id="IPR051015">
    <property type="entry name" value="EvgA-like"/>
</dbReference>
<evidence type="ECO:0000313" key="7">
    <source>
        <dbReference type="Proteomes" id="UP000078543"/>
    </source>
</evidence>
<reference evidence="6 7" key="1">
    <citation type="submission" date="2016-04" db="EMBL/GenBank/DDBJ databases">
        <title>Draft genome sequence of freshwater magnetotactic bacteria Magnetospirillum marisnigri SP-1 and Magnetospirillum moscoviense BB-1.</title>
        <authorList>
            <person name="Koziaeva V."/>
            <person name="Dziuba M.V."/>
            <person name="Ivanov T.M."/>
            <person name="Kuznetsov B."/>
            <person name="Grouzdev D.S."/>
        </authorList>
    </citation>
    <scope>NUCLEOTIDE SEQUENCE [LARGE SCALE GENOMIC DNA]</scope>
    <source>
        <strain evidence="6 7">BB-1</strain>
    </source>
</reference>
<dbReference type="PROSITE" id="PS00622">
    <property type="entry name" value="HTH_LUXR_1"/>
    <property type="match status" value="1"/>
</dbReference>